<evidence type="ECO:0000313" key="2">
    <source>
        <dbReference type="Proteomes" id="UP000289738"/>
    </source>
</evidence>
<keyword evidence="2" id="KW-1185">Reference proteome</keyword>
<sequence>MEGEIVVETLVVTAAVSQPMGVPPFMHSLDLDAMHAPEFSEHANIGVADLEDGEFRIGMEYGSTK</sequence>
<dbReference type="AlphaFoldDB" id="A0A444Y190"/>
<reference evidence="1 2" key="1">
    <citation type="submission" date="2019-01" db="EMBL/GenBank/DDBJ databases">
        <title>Sequencing of cultivated peanut Arachis hypogaea provides insights into genome evolution and oil improvement.</title>
        <authorList>
            <person name="Chen X."/>
        </authorList>
    </citation>
    <scope>NUCLEOTIDE SEQUENCE [LARGE SCALE GENOMIC DNA]</scope>
    <source>
        <strain evidence="2">cv. Fuhuasheng</strain>
        <tissue evidence="1">Leaves</tissue>
    </source>
</reference>
<organism evidence="1 2">
    <name type="scientific">Arachis hypogaea</name>
    <name type="common">Peanut</name>
    <dbReference type="NCBI Taxonomy" id="3818"/>
    <lineage>
        <taxon>Eukaryota</taxon>
        <taxon>Viridiplantae</taxon>
        <taxon>Streptophyta</taxon>
        <taxon>Embryophyta</taxon>
        <taxon>Tracheophyta</taxon>
        <taxon>Spermatophyta</taxon>
        <taxon>Magnoliopsida</taxon>
        <taxon>eudicotyledons</taxon>
        <taxon>Gunneridae</taxon>
        <taxon>Pentapetalae</taxon>
        <taxon>rosids</taxon>
        <taxon>fabids</taxon>
        <taxon>Fabales</taxon>
        <taxon>Fabaceae</taxon>
        <taxon>Papilionoideae</taxon>
        <taxon>50 kb inversion clade</taxon>
        <taxon>dalbergioids sensu lato</taxon>
        <taxon>Dalbergieae</taxon>
        <taxon>Pterocarpus clade</taxon>
        <taxon>Arachis</taxon>
    </lineage>
</organism>
<dbReference type="Proteomes" id="UP000289738">
    <property type="component" value="Chromosome B08"/>
</dbReference>
<proteinExistence type="predicted"/>
<comment type="caution">
    <text evidence="1">The sequence shown here is derived from an EMBL/GenBank/DDBJ whole genome shotgun (WGS) entry which is preliminary data.</text>
</comment>
<name>A0A444Y190_ARAHY</name>
<gene>
    <name evidence="1" type="ORF">Ahy_B08g091039</name>
</gene>
<protein>
    <submittedName>
        <fullName evidence="1">Uncharacterized protein</fullName>
    </submittedName>
</protein>
<dbReference type="EMBL" id="SDMP01000018">
    <property type="protein sequence ID" value="RYQ95695.1"/>
    <property type="molecule type" value="Genomic_DNA"/>
</dbReference>
<accession>A0A444Y190</accession>
<evidence type="ECO:0000313" key="1">
    <source>
        <dbReference type="EMBL" id="RYQ95695.1"/>
    </source>
</evidence>